<gene>
    <name evidence="1" type="ordered locus">Bcav_3735</name>
</gene>
<dbReference type="KEGG" id="bcv:Bcav_3735"/>
<dbReference type="RefSeq" id="WP_015884214.1">
    <property type="nucleotide sequence ID" value="NC_012669.1"/>
</dbReference>
<dbReference type="SUPFAM" id="SSF81301">
    <property type="entry name" value="Nucleotidyltransferase"/>
    <property type="match status" value="1"/>
</dbReference>
<dbReference type="Gene3D" id="3.30.460.10">
    <property type="entry name" value="Beta Polymerase, domain 2"/>
    <property type="match status" value="1"/>
</dbReference>
<dbReference type="SMR" id="C5C3R8"/>
<dbReference type="EMBL" id="CP001618">
    <property type="protein sequence ID" value="ACQ81977.1"/>
    <property type="molecule type" value="Genomic_DNA"/>
</dbReference>
<dbReference type="STRING" id="471853.Bcav_3735"/>
<proteinExistence type="predicted"/>
<evidence type="ECO:0000313" key="1">
    <source>
        <dbReference type="EMBL" id="ACQ81977.1"/>
    </source>
</evidence>
<name>C5C3R8_BEUC1</name>
<dbReference type="InterPro" id="IPR043519">
    <property type="entry name" value="NT_sf"/>
</dbReference>
<dbReference type="HOGENOM" id="CLU_1154511_0_0_11"/>
<sequence>MFTVAERVRVRESLVEAARADPLVTAAALTGSAARDAEDAWSDIDLALRIDGAADPMEVAAAWTARMYADHDAVHHLDVWAGATLFRVFLLRSSLQVDIAFWADGDFGAKGPSWRLLFGTAGPPVDPRPADPESLVGTGWLYALHARASIARGRVIQAAYMLDGVRDQVVSLACARLDLPFVQARGADDLPAELRAAVADTMPRSIERPELERAFAVVARLLLDEAAHVDELLAERLAEPAGSSQGSNDGPRPTLRLTRGDLLAAYWRRGGSGGRW</sequence>
<dbReference type="AlphaFoldDB" id="C5C3R8"/>
<accession>C5C3R8</accession>
<evidence type="ECO:0008006" key="3">
    <source>
        <dbReference type="Google" id="ProtNLM"/>
    </source>
</evidence>
<dbReference type="CDD" id="cd05403">
    <property type="entry name" value="NT_KNTase_like"/>
    <property type="match status" value="1"/>
</dbReference>
<reference evidence="1 2" key="1">
    <citation type="journal article" date="2009" name="Stand. Genomic Sci.">
        <title>Complete genome sequence of Beutenbergia cavernae type strain (HKI 0122).</title>
        <authorList>
            <person name="Land M."/>
            <person name="Pukall R."/>
            <person name="Abt B."/>
            <person name="Goker M."/>
            <person name="Rohde M."/>
            <person name="Glavina Del Rio T."/>
            <person name="Tice H."/>
            <person name="Copeland A."/>
            <person name="Cheng J.F."/>
            <person name="Lucas S."/>
            <person name="Chen F."/>
            <person name="Nolan M."/>
            <person name="Bruce D."/>
            <person name="Goodwin L."/>
            <person name="Pitluck S."/>
            <person name="Ivanova N."/>
            <person name="Mavromatis K."/>
            <person name="Ovchinnikova G."/>
            <person name="Pati A."/>
            <person name="Chen A."/>
            <person name="Palaniappan K."/>
            <person name="Hauser L."/>
            <person name="Chang Y.J."/>
            <person name="Jefferies C.C."/>
            <person name="Saunders E."/>
            <person name="Brettin T."/>
            <person name="Detter J.C."/>
            <person name="Han C."/>
            <person name="Chain P."/>
            <person name="Bristow J."/>
            <person name="Eisen J.A."/>
            <person name="Markowitz V."/>
            <person name="Hugenholtz P."/>
            <person name="Kyrpides N.C."/>
            <person name="Klenk H.P."/>
            <person name="Lapidus A."/>
        </authorList>
    </citation>
    <scope>NUCLEOTIDE SEQUENCE [LARGE SCALE GENOMIC DNA]</scope>
    <source>
        <strain evidence="2">ATCC BAA-8 / DSM 12333 / NBRC 16432</strain>
    </source>
</reference>
<protein>
    <recommendedName>
        <fullName evidence="3">Polymerase nucleotidyl transferase domain-containing protein</fullName>
    </recommendedName>
</protein>
<organism evidence="1 2">
    <name type="scientific">Beutenbergia cavernae (strain ATCC BAA-8 / DSM 12333 / CCUG 43141 / JCM 11478 / NBRC 16432 / NCIMB 13614 / HKI 0122)</name>
    <dbReference type="NCBI Taxonomy" id="471853"/>
    <lineage>
        <taxon>Bacteria</taxon>
        <taxon>Bacillati</taxon>
        <taxon>Actinomycetota</taxon>
        <taxon>Actinomycetes</taxon>
        <taxon>Micrococcales</taxon>
        <taxon>Beutenbergiaceae</taxon>
        <taxon>Beutenbergia</taxon>
    </lineage>
</organism>
<keyword evidence="2" id="KW-1185">Reference proteome</keyword>
<dbReference type="Proteomes" id="UP000007962">
    <property type="component" value="Chromosome"/>
</dbReference>
<evidence type="ECO:0000313" key="2">
    <source>
        <dbReference type="Proteomes" id="UP000007962"/>
    </source>
</evidence>
<dbReference type="eggNOG" id="COG1708">
    <property type="taxonomic scope" value="Bacteria"/>
</dbReference>